<accession>A0A401Q0S0</accession>
<dbReference type="InterPro" id="IPR019479">
    <property type="entry name" value="Peroxiredoxin_C"/>
</dbReference>
<dbReference type="PIRSF" id="PIRSF000239">
    <property type="entry name" value="AHPC"/>
    <property type="match status" value="1"/>
</dbReference>
<evidence type="ECO:0000256" key="6">
    <source>
        <dbReference type="ARBA" id="ARBA00023157"/>
    </source>
</evidence>
<protein>
    <recommendedName>
        <fullName evidence="2">thioredoxin-dependent peroxiredoxin</fullName>
        <ecNumber evidence="2">1.11.1.24</ecNumber>
    </recommendedName>
</protein>
<keyword evidence="6" id="KW-1015">Disulfide bond</keyword>
<evidence type="ECO:0000256" key="8">
    <source>
        <dbReference type="ARBA" id="ARBA00049091"/>
    </source>
</evidence>
<evidence type="ECO:0000256" key="4">
    <source>
        <dbReference type="ARBA" id="ARBA00022862"/>
    </source>
</evidence>
<keyword evidence="7 9" id="KW-0676">Redox-active center</keyword>
<gene>
    <name evidence="12" type="ORF">scyTo_0018683</name>
</gene>
<dbReference type="OrthoDB" id="185659at2759"/>
<evidence type="ECO:0000259" key="11">
    <source>
        <dbReference type="PROSITE" id="PS51352"/>
    </source>
</evidence>
<dbReference type="GO" id="GO:0005829">
    <property type="term" value="C:cytosol"/>
    <property type="evidence" value="ECO:0007669"/>
    <property type="project" value="TreeGrafter"/>
</dbReference>
<dbReference type="InterPro" id="IPR013766">
    <property type="entry name" value="Thioredoxin_domain"/>
</dbReference>
<evidence type="ECO:0000256" key="5">
    <source>
        <dbReference type="ARBA" id="ARBA00023002"/>
    </source>
</evidence>
<dbReference type="Proteomes" id="UP000288216">
    <property type="component" value="Unassembled WGS sequence"/>
</dbReference>
<comment type="function">
    <text evidence="9">Thiol-specific peroxidase that catalyzes the reduction of hydrogen peroxide and organic hydroperoxides to water and alcohols, respectively.</text>
</comment>
<dbReference type="GO" id="GO:0008379">
    <property type="term" value="F:thioredoxin peroxidase activity"/>
    <property type="evidence" value="ECO:0007669"/>
    <property type="project" value="TreeGrafter"/>
</dbReference>
<dbReference type="InterPro" id="IPR000866">
    <property type="entry name" value="AhpC/TSA"/>
</dbReference>
<dbReference type="GO" id="GO:0045321">
    <property type="term" value="P:leukocyte activation"/>
    <property type="evidence" value="ECO:0007669"/>
    <property type="project" value="TreeGrafter"/>
</dbReference>
<organism evidence="12 13">
    <name type="scientific">Scyliorhinus torazame</name>
    <name type="common">Cloudy catshark</name>
    <name type="synonym">Catulus torazame</name>
    <dbReference type="NCBI Taxonomy" id="75743"/>
    <lineage>
        <taxon>Eukaryota</taxon>
        <taxon>Metazoa</taxon>
        <taxon>Chordata</taxon>
        <taxon>Craniata</taxon>
        <taxon>Vertebrata</taxon>
        <taxon>Chondrichthyes</taxon>
        <taxon>Elasmobranchii</taxon>
        <taxon>Galeomorphii</taxon>
        <taxon>Galeoidea</taxon>
        <taxon>Carcharhiniformes</taxon>
        <taxon>Scyliorhinidae</taxon>
        <taxon>Scyliorhinus</taxon>
    </lineage>
</organism>
<dbReference type="OMA" id="VCLWFIV"/>
<evidence type="ECO:0000256" key="7">
    <source>
        <dbReference type="ARBA" id="ARBA00023284"/>
    </source>
</evidence>
<dbReference type="GO" id="GO:0042744">
    <property type="term" value="P:hydrogen peroxide catabolic process"/>
    <property type="evidence" value="ECO:0007669"/>
    <property type="project" value="TreeGrafter"/>
</dbReference>
<keyword evidence="3 9" id="KW-0575">Peroxidase</keyword>
<evidence type="ECO:0000256" key="2">
    <source>
        <dbReference type="ARBA" id="ARBA00013017"/>
    </source>
</evidence>
<evidence type="ECO:0000313" key="13">
    <source>
        <dbReference type="Proteomes" id="UP000288216"/>
    </source>
</evidence>
<dbReference type="InterPro" id="IPR050217">
    <property type="entry name" value="Peroxiredoxin"/>
</dbReference>
<feature type="active site" description="Cysteine sulfenic acid (-SOH) intermediate; for peroxidase activity" evidence="10">
    <location>
        <position position="29"/>
    </location>
</feature>
<evidence type="ECO:0000256" key="3">
    <source>
        <dbReference type="ARBA" id="ARBA00022559"/>
    </source>
</evidence>
<evidence type="ECO:0000256" key="1">
    <source>
        <dbReference type="ARBA" id="ARBA00009796"/>
    </source>
</evidence>
<evidence type="ECO:0000313" key="12">
    <source>
        <dbReference type="EMBL" id="GCB78982.1"/>
    </source>
</evidence>
<dbReference type="PROSITE" id="PS51352">
    <property type="entry name" value="THIOREDOXIN_2"/>
    <property type="match status" value="1"/>
</dbReference>
<evidence type="ECO:0000256" key="10">
    <source>
        <dbReference type="PIRSR" id="PIRSR000239-1"/>
    </source>
</evidence>
<dbReference type="Pfam" id="PF10417">
    <property type="entry name" value="1-cysPrx_C"/>
    <property type="match status" value="1"/>
</dbReference>
<keyword evidence="4 9" id="KW-0049">Antioxidant</keyword>
<name>A0A401Q0S0_SCYTO</name>
<keyword evidence="5 9" id="KW-0560">Oxidoreductase</keyword>
<keyword evidence="13" id="KW-1185">Reference proteome</keyword>
<dbReference type="AlphaFoldDB" id="A0A401Q0S0"/>
<proteinExistence type="inferred from homology"/>
<feature type="domain" description="Thioredoxin" evidence="11">
    <location>
        <begin position="1"/>
        <end position="138"/>
    </location>
</feature>
<dbReference type="Pfam" id="PF00578">
    <property type="entry name" value="AhpC-TSA"/>
    <property type="match status" value="1"/>
</dbReference>
<dbReference type="SUPFAM" id="SSF52833">
    <property type="entry name" value="Thioredoxin-like"/>
    <property type="match status" value="1"/>
</dbReference>
<comment type="catalytic activity">
    <reaction evidence="8">
        <text>a hydroperoxide + [thioredoxin]-dithiol = an alcohol + [thioredoxin]-disulfide + H2O</text>
        <dbReference type="Rhea" id="RHEA:62620"/>
        <dbReference type="Rhea" id="RHEA-COMP:10698"/>
        <dbReference type="Rhea" id="RHEA-COMP:10700"/>
        <dbReference type="ChEBI" id="CHEBI:15377"/>
        <dbReference type="ChEBI" id="CHEBI:29950"/>
        <dbReference type="ChEBI" id="CHEBI:30879"/>
        <dbReference type="ChEBI" id="CHEBI:35924"/>
        <dbReference type="ChEBI" id="CHEBI:50058"/>
        <dbReference type="EC" id="1.11.1.24"/>
    </reaction>
</comment>
<dbReference type="GO" id="GO:0045454">
    <property type="term" value="P:cell redox homeostasis"/>
    <property type="evidence" value="ECO:0007669"/>
    <property type="project" value="TreeGrafter"/>
</dbReference>
<comment type="caution">
    <text evidence="12">The sequence shown here is derived from an EMBL/GenBank/DDBJ whole genome shotgun (WGS) entry which is preliminary data.</text>
</comment>
<dbReference type="InterPro" id="IPR024706">
    <property type="entry name" value="Peroxiredoxin_AhpC-typ"/>
</dbReference>
<dbReference type="EMBL" id="BFAA01013239">
    <property type="protein sequence ID" value="GCB78982.1"/>
    <property type="molecule type" value="Genomic_DNA"/>
</dbReference>
<evidence type="ECO:0000256" key="9">
    <source>
        <dbReference type="PIRNR" id="PIRNR000239"/>
    </source>
</evidence>
<comment type="similarity">
    <text evidence="1">Belongs to the peroxiredoxin family. AhpC/Prx1 subfamily.</text>
</comment>
<dbReference type="STRING" id="75743.A0A401Q0S0"/>
<dbReference type="CDD" id="cd03015">
    <property type="entry name" value="PRX_Typ2cys"/>
    <property type="match status" value="1"/>
</dbReference>
<dbReference type="EC" id="1.11.1.24" evidence="2"/>
<sequence>MVQWVALLHLSQKQTTVVFFYPLDFSDVCPTEIIAFSVRVDDFNKINCEVIAASTDSHFAHLAWVNSSRKQGGRSPTKFPLVSDLRRTICVDCDTLKDDEGVPLQGSYTIDNSGILRQIMDVLRSVDVVMRLVQAFQFTDEHGDVCPANWKPGADTITPDVEKSKNYFAKQKQLPVCLWFIVTKWNTDLLIVWLK</sequence>
<dbReference type="InterPro" id="IPR036249">
    <property type="entry name" value="Thioredoxin-like_sf"/>
</dbReference>
<dbReference type="PANTHER" id="PTHR10681">
    <property type="entry name" value="THIOREDOXIN PEROXIDASE"/>
    <property type="match status" value="1"/>
</dbReference>
<dbReference type="PANTHER" id="PTHR10681:SF163">
    <property type="entry name" value="AT16346P-RELATED"/>
    <property type="match status" value="1"/>
</dbReference>
<dbReference type="Gene3D" id="3.40.30.10">
    <property type="entry name" value="Glutaredoxin"/>
    <property type="match status" value="1"/>
</dbReference>
<reference evidence="12 13" key="1">
    <citation type="journal article" date="2018" name="Nat. Ecol. Evol.">
        <title>Shark genomes provide insights into elasmobranch evolution and the origin of vertebrates.</title>
        <authorList>
            <person name="Hara Y"/>
            <person name="Yamaguchi K"/>
            <person name="Onimaru K"/>
            <person name="Kadota M"/>
            <person name="Koyanagi M"/>
            <person name="Keeley SD"/>
            <person name="Tatsumi K"/>
            <person name="Tanaka K"/>
            <person name="Motone F"/>
            <person name="Kageyama Y"/>
            <person name="Nozu R"/>
            <person name="Adachi N"/>
            <person name="Nishimura O"/>
            <person name="Nakagawa R"/>
            <person name="Tanegashima C"/>
            <person name="Kiyatake I"/>
            <person name="Matsumoto R"/>
            <person name="Murakumo K"/>
            <person name="Nishida K"/>
            <person name="Terakita A"/>
            <person name="Kuratani S"/>
            <person name="Sato K"/>
            <person name="Hyodo S Kuraku.S."/>
        </authorList>
    </citation>
    <scope>NUCLEOTIDE SEQUENCE [LARGE SCALE GENOMIC DNA]</scope>
</reference>
<dbReference type="GO" id="GO:0019430">
    <property type="term" value="P:removal of superoxide radicals"/>
    <property type="evidence" value="ECO:0007669"/>
    <property type="project" value="TreeGrafter"/>
</dbReference>